<comment type="caution">
    <text evidence="5">The sequence shown here is derived from an EMBL/GenBank/DDBJ whole genome shotgun (WGS) entry which is preliminary data.</text>
</comment>
<keyword evidence="6" id="KW-1185">Reference proteome</keyword>
<comment type="similarity">
    <text evidence="2">Belongs to the TDA2 family.</text>
</comment>
<dbReference type="GO" id="GO:0005737">
    <property type="term" value="C:cytoplasm"/>
    <property type="evidence" value="ECO:0007669"/>
    <property type="project" value="TreeGrafter"/>
</dbReference>
<gene>
    <name evidence="5" type="ORF">BN980_GECA01s07484g</name>
</gene>
<evidence type="ECO:0000313" key="5">
    <source>
        <dbReference type="EMBL" id="CDO51512.1"/>
    </source>
</evidence>
<dbReference type="GO" id="GO:0045505">
    <property type="term" value="F:dynein intermediate chain binding"/>
    <property type="evidence" value="ECO:0007669"/>
    <property type="project" value="TreeGrafter"/>
</dbReference>
<dbReference type="InterPro" id="IPR038586">
    <property type="entry name" value="Tctex-1-like_sf"/>
</dbReference>
<name>A0A0J9YHP4_GEOCN</name>
<proteinExistence type="inferred from homology"/>
<dbReference type="Pfam" id="PF03645">
    <property type="entry name" value="Tctex-1"/>
    <property type="match status" value="1"/>
</dbReference>
<evidence type="ECO:0000313" key="6">
    <source>
        <dbReference type="Proteomes" id="UP000242525"/>
    </source>
</evidence>
<evidence type="ECO:0000256" key="3">
    <source>
        <dbReference type="ARBA" id="ARBA00019193"/>
    </source>
</evidence>
<dbReference type="AlphaFoldDB" id="A0A0J9YHP4"/>
<comment type="subcellular location">
    <subcellularLocation>
        <location evidence="1">Cell projection</location>
    </subcellularLocation>
</comment>
<dbReference type="GO" id="GO:0042995">
    <property type="term" value="C:cell projection"/>
    <property type="evidence" value="ECO:0007669"/>
    <property type="project" value="UniProtKB-SubCell"/>
</dbReference>
<dbReference type="PANTHER" id="PTHR21255">
    <property type="entry name" value="T-COMPLEX-ASSOCIATED-TESTIS-EXPRESSED 1/ DYNEIN LIGHT CHAIN"/>
    <property type="match status" value="1"/>
</dbReference>
<dbReference type="GO" id="GO:0007018">
    <property type="term" value="P:microtubule-based movement"/>
    <property type="evidence" value="ECO:0007669"/>
    <property type="project" value="TreeGrafter"/>
</dbReference>
<sequence>MSIITDTRVSENTKIASTSPIPVLTLGKICDEVCTDVFDNVRNYDHEKSTAWNNEIIQLVLKGIEKESSAQNYKYIVYVTTIERVSDAPSESDSPSRGIRTSSGGFWNPEKDGMWNHKWTTSGTNIDVVFSIAWIHSTNP</sequence>
<evidence type="ECO:0000256" key="4">
    <source>
        <dbReference type="ARBA" id="ARBA00023273"/>
    </source>
</evidence>
<organism evidence="5 6">
    <name type="scientific">Geotrichum candidum</name>
    <name type="common">Oospora lactis</name>
    <name type="synonym">Dipodascus geotrichum</name>
    <dbReference type="NCBI Taxonomy" id="1173061"/>
    <lineage>
        <taxon>Eukaryota</taxon>
        <taxon>Fungi</taxon>
        <taxon>Dikarya</taxon>
        <taxon>Ascomycota</taxon>
        <taxon>Saccharomycotina</taxon>
        <taxon>Dipodascomycetes</taxon>
        <taxon>Dipodascales</taxon>
        <taxon>Dipodascaceae</taxon>
        <taxon>Geotrichum</taxon>
    </lineage>
</organism>
<dbReference type="InterPro" id="IPR005334">
    <property type="entry name" value="Tctex-1-like"/>
</dbReference>
<dbReference type="EMBL" id="CCBN010000001">
    <property type="protein sequence ID" value="CDO51512.1"/>
    <property type="molecule type" value="Genomic_DNA"/>
</dbReference>
<reference evidence="5" key="1">
    <citation type="submission" date="2014-03" db="EMBL/GenBank/DDBJ databases">
        <authorList>
            <person name="Casaregola S."/>
        </authorList>
    </citation>
    <scope>NUCLEOTIDE SEQUENCE [LARGE SCALE GENOMIC DNA]</scope>
    <source>
        <strain evidence="5">CLIB 918</strain>
    </source>
</reference>
<protein>
    <recommendedName>
        <fullName evidence="3">Topoisomerase I damage affected protein 2</fullName>
    </recommendedName>
</protein>
<evidence type="ECO:0000256" key="2">
    <source>
        <dbReference type="ARBA" id="ARBA00010778"/>
    </source>
</evidence>
<evidence type="ECO:0000256" key="1">
    <source>
        <dbReference type="ARBA" id="ARBA00004316"/>
    </source>
</evidence>
<dbReference type="Proteomes" id="UP000242525">
    <property type="component" value="Unassembled WGS sequence"/>
</dbReference>
<dbReference type="STRING" id="1173061.A0A0J9YHP4"/>
<dbReference type="CDD" id="cd21456">
    <property type="entry name" value="DLC-like_SpDlc1-like"/>
    <property type="match status" value="1"/>
</dbReference>
<accession>A0A0J9YHP4</accession>
<dbReference type="GO" id="GO:0005868">
    <property type="term" value="C:cytoplasmic dynein complex"/>
    <property type="evidence" value="ECO:0007669"/>
    <property type="project" value="TreeGrafter"/>
</dbReference>
<dbReference type="OrthoDB" id="10059120at2759"/>
<keyword evidence="4" id="KW-0966">Cell projection</keyword>
<dbReference type="Gene3D" id="3.30.1140.40">
    <property type="entry name" value="Tctex-1"/>
    <property type="match status" value="1"/>
</dbReference>
<dbReference type="PANTHER" id="PTHR21255:SF4">
    <property type="entry name" value="DYNEIN LIGHT CHAIN TCTEX-TYPE"/>
    <property type="match status" value="1"/>
</dbReference>